<dbReference type="RefSeq" id="XP_004338221.1">
    <property type="nucleotide sequence ID" value="XM_004338173.1"/>
</dbReference>
<protein>
    <submittedName>
        <fullName evidence="2">Uncharacterized protein</fullName>
    </submittedName>
</protein>
<feature type="signal peptide" evidence="1">
    <location>
        <begin position="1"/>
        <end position="24"/>
    </location>
</feature>
<gene>
    <name evidence="2" type="ORF">ACA1_178890</name>
</gene>
<dbReference type="Proteomes" id="UP000011083">
    <property type="component" value="Unassembled WGS sequence"/>
</dbReference>
<dbReference type="GeneID" id="14916877"/>
<name>L8GUB2_ACACF</name>
<evidence type="ECO:0000313" key="2">
    <source>
        <dbReference type="EMBL" id="ELR16208.1"/>
    </source>
</evidence>
<keyword evidence="3" id="KW-1185">Reference proteome</keyword>
<reference evidence="2 3" key="1">
    <citation type="journal article" date="2013" name="Genome Biol.">
        <title>Genome of Acanthamoeba castellanii highlights extensive lateral gene transfer and early evolution of tyrosine kinase signaling.</title>
        <authorList>
            <person name="Clarke M."/>
            <person name="Lohan A.J."/>
            <person name="Liu B."/>
            <person name="Lagkouvardos I."/>
            <person name="Roy S."/>
            <person name="Zafar N."/>
            <person name="Bertelli C."/>
            <person name="Schilde C."/>
            <person name="Kianianmomeni A."/>
            <person name="Burglin T.R."/>
            <person name="Frech C."/>
            <person name="Turcotte B."/>
            <person name="Kopec K.O."/>
            <person name="Synnott J.M."/>
            <person name="Choo C."/>
            <person name="Paponov I."/>
            <person name="Finkler A."/>
            <person name="Soon Heng Tan C."/>
            <person name="Hutchins A.P."/>
            <person name="Weinmeier T."/>
            <person name="Rattei T."/>
            <person name="Chu J.S."/>
            <person name="Gimenez G."/>
            <person name="Irimia M."/>
            <person name="Rigden D.J."/>
            <person name="Fitzpatrick D.A."/>
            <person name="Lorenzo-Morales J."/>
            <person name="Bateman A."/>
            <person name="Chiu C.H."/>
            <person name="Tang P."/>
            <person name="Hegemann P."/>
            <person name="Fromm H."/>
            <person name="Raoult D."/>
            <person name="Greub G."/>
            <person name="Miranda-Saavedra D."/>
            <person name="Chen N."/>
            <person name="Nash P."/>
            <person name="Ginger M.L."/>
            <person name="Horn M."/>
            <person name="Schaap P."/>
            <person name="Caler L."/>
            <person name="Loftus B."/>
        </authorList>
    </citation>
    <scope>NUCLEOTIDE SEQUENCE [LARGE SCALE GENOMIC DNA]</scope>
    <source>
        <strain evidence="2 3">Neff</strain>
    </source>
</reference>
<evidence type="ECO:0000256" key="1">
    <source>
        <dbReference type="SAM" id="SignalP"/>
    </source>
</evidence>
<accession>L8GUB2</accession>
<evidence type="ECO:0000313" key="3">
    <source>
        <dbReference type="Proteomes" id="UP000011083"/>
    </source>
</evidence>
<dbReference type="VEuPathDB" id="AmoebaDB:ACA1_178890"/>
<organism evidence="2 3">
    <name type="scientific">Acanthamoeba castellanii (strain ATCC 30010 / Neff)</name>
    <dbReference type="NCBI Taxonomy" id="1257118"/>
    <lineage>
        <taxon>Eukaryota</taxon>
        <taxon>Amoebozoa</taxon>
        <taxon>Discosea</taxon>
        <taxon>Longamoebia</taxon>
        <taxon>Centramoebida</taxon>
        <taxon>Acanthamoebidae</taxon>
        <taxon>Acanthamoeba</taxon>
    </lineage>
</organism>
<dbReference type="EMBL" id="KB008006">
    <property type="protein sequence ID" value="ELR16208.1"/>
    <property type="molecule type" value="Genomic_DNA"/>
</dbReference>
<sequence length="143" mass="15214">MAQTCAPALLIFFCACALITTVLARQQPTTSNDLAAAQRELLRRLSLSPPTHPAAAPLSSADINDLVQRFTADLKKRQEAGGPVPSGLTPLVIVPSLLGSRLQAQLNHAQPIYGYAIHGLTHGAGPQNKQALRMFLDILSSPK</sequence>
<proteinExistence type="predicted"/>
<dbReference type="KEGG" id="acan:ACA1_178890"/>
<keyword evidence="1" id="KW-0732">Signal</keyword>
<dbReference type="AlphaFoldDB" id="L8GUB2"/>
<feature type="chain" id="PRO_5003990096" evidence="1">
    <location>
        <begin position="25"/>
        <end position="143"/>
    </location>
</feature>